<dbReference type="SUPFAM" id="SSF46626">
    <property type="entry name" value="Cytochrome c"/>
    <property type="match status" value="1"/>
</dbReference>
<dbReference type="GO" id="GO:0020037">
    <property type="term" value="F:heme binding"/>
    <property type="evidence" value="ECO:0007669"/>
    <property type="project" value="InterPro"/>
</dbReference>
<proteinExistence type="predicted"/>
<dbReference type="OMA" id="VRMQKKA"/>
<dbReference type="EMBL" id="PCMW01000080">
    <property type="protein sequence ID" value="PDS22745.1"/>
    <property type="molecule type" value="Genomic_DNA"/>
</dbReference>
<dbReference type="OrthoDB" id="679921at2"/>
<dbReference type="Gene3D" id="1.10.760.10">
    <property type="entry name" value="Cytochrome c-like domain"/>
    <property type="match status" value="1"/>
</dbReference>
<dbReference type="RefSeq" id="WP_014084351.1">
    <property type="nucleotide sequence ID" value="NZ_CBCSFI010000035.1"/>
</dbReference>
<keyword evidence="1" id="KW-0349">Heme</keyword>
<dbReference type="AlphaFoldDB" id="A0A2H3K9H2"/>
<keyword evidence="4" id="KW-0732">Signal</keyword>
<reference evidence="6 7" key="1">
    <citation type="submission" date="2017-09" db="EMBL/GenBank/DDBJ databases">
        <title>Whole genomes of Flavobacteriaceae.</title>
        <authorList>
            <person name="Stine C."/>
            <person name="Li C."/>
            <person name="Tadesse D."/>
        </authorList>
    </citation>
    <scope>NUCLEOTIDE SEQUENCE [LARGE SCALE GENOMIC DNA]</scope>
    <source>
        <strain evidence="6 7">ATCC 35036</strain>
    </source>
</reference>
<gene>
    <name evidence="6" type="ORF">B0A77_12565</name>
</gene>
<evidence type="ECO:0000256" key="3">
    <source>
        <dbReference type="ARBA" id="ARBA00023004"/>
    </source>
</evidence>
<evidence type="ECO:0000259" key="5">
    <source>
        <dbReference type="Pfam" id="PF13442"/>
    </source>
</evidence>
<dbReference type="PROSITE" id="PS51257">
    <property type="entry name" value="PROKAR_LIPOPROTEIN"/>
    <property type="match status" value="1"/>
</dbReference>
<dbReference type="InterPro" id="IPR036909">
    <property type="entry name" value="Cyt_c-like_dom_sf"/>
</dbReference>
<keyword evidence="2" id="KW-0479">Metal-binding</keyword>
<accession>A0A2H3K9H2</accession>
<organism evidence="6 7">
    <name type="scientific">Flavobacterium branchiophilum</name>
    <dbReference type="NCBI Taxonomy" id="55197"/>
    <lineage>
        <taxon>Bacteria</taxon>
        <taxon>Pseudomonadati</taxon>
        <taxon>Bacteroidota</taxon>
        <taxon>Flavobacteriia</taxon>
        <taxon>Flavobacteriales</taxon>
        <taxon>Flavobacteriaceae</taxon>
        <taxon>Flavobacterium</taxon>
    </lineage>
</organism>
<evidence type="ECO:0000256" key="1">
    <source>
        <dbReference type="ARBA" id="ARBA00022617"/>
    </source>
</evidence>
<dbReference type="GO" id="GO:0009055">
    <property type="term" value="F:electron transfer activity"/>
    <property type="evidence" value="ECO:0007669"/>
    <property type="project" value="InterPro"/>
</dbReference>
<protein>
    <submittedName>
        <fullName evidence="6">Cytochrome C</fullName>
    </submittedName>
</protein>
<feature type="chain" id="PRO_5013756380" evidence="4">
    <location>
        <begin position="22"/>
        <end position="99"/>
    </location>
</feature>
<dbReference type="Pfam" id="PF13442">
    <property type="entry name" value="Cytochrome_CBB3"/>
    <property type="match status" value="1"/>
</dbReference>
<feature type="domain" description="Cytochrome c" evidence="5">
    <location>
        <begin position="41"/>
        <end position="94"/>
    </location>
</feature>
<evidence type="ECO:0000313" key="7">
    <source>
        <dbReference type="Proteomes" id="UP000220828"/>
    </source>
</evidence>
<feature type="signal peptide" evidence="4">
    <location>
        <begin position="1"/>
        <end position="21"/>
    </location>
</feature>
<keyword evidence="3" id="KW-0408">Iron</keyword>
<dbReference type="InterPro" id="IPR009056">
    <property type="entry name" value="Cyt_c-like_dom"/>
</dbReference>
<evidence type="ECO:0000256" key="4">
    <source>
        <dbReference type="SAM" id="SignalP"/>
    </source>
</evidence>
<name>A0A2H3K9H2_9FLAO</name>
<sequence>MKKGILILGLSIVLVSCNSSKSTTSSASANPSEKAMVLTPALAEGKSLYENNCAKCHKLYAASEYTKQEWKPILLKMQKMAKIDDAQLARISEYIDAQL</sequence>
<evidence type="ECO:0000256" key="2">
    <source>
        <dbReference type="ARBA" id="ARBA00022723"/>
    </source>
</evidence>
<dbReference type="Proteomes" id="UP000220828">
    <property type="component" value="Unassembled WGS sequence"/>
</dbReference>
<comment type="caution">
    <text evidence="6">The sequence shown here is derived from an EMBL/GenBank/DDBJ whole genome shotgun (WGS) entry which is preliminary data.</text>
</comment>
<evidence type="ECO:0000313" key="6">
    <source>
        <dbReference type="EMBL" id="PDS22745.1"/>
    </source>
</evidence>